<accession>A0A3P7YC13</accession>
<proteinExistence type="predicted"/>
<gene>
    <name evidence="3" type="ORF">HPBE_LOCUS7992</name>
</gene>
<dbReference type="WBParaSite" id="HPBE_0000799101-mRNA-1">
    <property type="protein sequence ID" value="HPBE_0000799101-mRNA-1"/>
    <property type="gene ID" value="HPBE_0000799101"/>
</dbReference>
<evidence type="ECO:0000313" key="5">
    <source>
        <dbReference type="WBParaSite" id="HPBE_0000799101-mRNA-1"/>
    </source>
</evidence>
<feature type="region of interest" description="Disordered" evidence="1">
    <location>
        <begin position="99"/>
        <end position="129"/>
    </location>
</feature>
<keyword evidence="2" id="KW-0812">Transmembrane</keyword>
<evidence type="ECO:0000256" key="1">
    <source>
        <dbReference type="SAM" id="MobiDB-lite"/>
    </source>
</evidence>
<protein>
    <submittedName>
        <fullName evidence="5">Secreted protein</fullName>
    </submittedName>
</protein>
<sequence length="186" mass="20627">MAEAWRERSCRERAVWRVGGWCGGDDGGDEETSPVVVVVVVVKIVVVFVVVSSFPRALQSRGARRDRRRLDSFVESSRDETRREDDDLSVVDCVVAPLPLPAVSPSDDDDDVNRSSGSGSYDLFLDDGDDDDDDDMEMLRLPLFARASELLPFRTSDEALFFLDDTAIYKAETTGRLGCGMELGPR</sequence>
<reference evidence="5" key="2">
    <citation type="submission" date="2019-09" db="UniProtKB">
        <authorList>
            <consortium name="WormBaseParasite"/>
        </authorList>
    </citation>
    <scope>IDENTIFICATION</scope>
</reference>
<evidence type="ECO:0000313" key="3">
    <source>
        <dbReference type="EMBL" id="VDO74439.1"/>
    </source>
</evidence>
<dbReference type="Proteomes" id="UP000050761">
    <property type="component" value="Unassembled WGS sequence"/>
</dbReference>
<evidence type="ECO:0000313" key="4">
    <source>
        <dbReference type="Proteomes" id="UP000050761"/>
    </source>
</evidence>
<reference evidence="3 4" key="1">
    <citation type="submission" date="2018-11" db="EMBL/GenBank/DDBJ databases">
        <authorList>
            <consortium name="Pathogen Informatics"/>
        </authorList>
    </citation>
    <scope>NUCLEOTIDE SEQUENCE [LARGE SCALE GENOMIC DNA]</scope>
</reference>
<organism evidence="3">
    <name type="scientific">Heligmosomoides polygyrus</name>
    <name type="common">Parasitic roundworm</name>
    <dbReference type="NCBI Taxonomy" id="6339"/>
    <lineage>
        <taxon>Eukaryota</taxon>
        <taxon>Metazoa</taxon>
        <taxon>Ecdysozoa</taxon>
        <taxon>Nematoda</taxon>
        <taxon>Chromadorea</taxon>
        <taxon>Rhabditida</taxon>
        <taxon>Rhabditina</taxon>
        <taxon>Rhabditomorpha</taxon>
        <taxon>Strongyloidea</taxon>
        <taxon>Heligmosomidae</taxon>
        <taxon>Heligmosomoides</taxon>
    </lineage>
</organism>
<keyword evidence="4" id="KW-1185">Reference proteome</keyword>
<keyword evidence="2" id="KW-1133">Transmembrane helix</keyword>
<dbReference type="EMBL" id="UZAH01026025">
    <property type="protein sequence ID" value="VDO74439.1"/>
    <property type="molecule type" value="Genomic_DNA"/>
</dbReference>
<feature type="transmembrane region" description="Helical" evidence="2">
    <location>
        <begin position="35"/>
        <end position="58"/>
    </location>
</feature>
<keyword evidence="2" id="KW-0472">Membrane</keyword>
<evidence type="ECO:0000256" key="2">
    <source>
        <dbReference type="SAM" id="Phobius"/>
    </source>
</evidence>
<dbReference type="AlphaFoldDB" id="A0A3P7YC13"/>
<name>A0A3P7YC13_HELPZ</name>